<protein>
    <recommendedName>
        <fullName evidence="3">AMIN-like domain-containing protein</fullName>
    </recommendedName>
</protein>
<evidence type="ECO:0000313" key="4">
    <source>
        <dbReference type="EMBL" id="RZU76939.1"/>
    </source>
</evidence>
<keyword evidence="2" id="KW-0732">Signal</keyword>
<accession>A0A4Q8BI28</accession>
<dbReference type="PROSITE" id="PS51257">
    <property type="entry name" value="PROKAR_LIPOPROTEIN"/>
    <property type="match status" value="1"/>
</dbReference>
<sequence>MTPQRVPLLASLVVLLVAACATDRDGATSAPSTAPAPGASTAATAPGTTPPSDTTPPPTSAAPSQSVGDWRVTYGWAVPTAPAQVTHTVRVPVTPAPGEPLPVLVEVGVGDHPAEGFSRITFAFRGPTPGYQVGYVDRVESDGSGTPVDLPGDAFLSVRFHPAQGHDSSGRSTVSAPARTIGYPTLRGWAPAGDFEGYLSFGLGLRTTSGPLPVRLGESTRPDGTHVVSVDVRRS</sequence>
<dbReference type="AlphaFoldDB" id="A0A4Q8BI28"/>
<evidence type="ECO:0000256" key="2">
    <source>
        <dbReference type="SAM" id="SignalP"/>
    </source>
</evidence>
<dbReference type="RefSeq" id="WP_130337937.1">
    <property type="nucleotide sequence ID" value="NZ_SHLD01000001.1"/>
</dbReference>
<feature type="compositionally biased region" description="Low complexity" evidence="1">
    <location>
        <begin position="25"/>
        <end position="52"/>
    </location>
</feature>
<dbReference type="Proteomes" id="UP000294114">
    <property type="component" value="Unassembled WGS sequence"/>
</dbReference>
<evidence type="ECO:0000256" key="1">
    <source>
        <dbReference type="SAM" id="MobiDB-lite"/>
    </source>
</evidence>
<evidence type="ECO:0000313" key="5">
    <source>
        <dbReference type="Proteomes" id="UP000294114"/>
    </source>
</evidence>
<dbReference type="Pfam" id="PF24837">
    <property type="entry name" value="AMIN-like"/>
    <property type="match status" value="1"/>
</dbReference>
<dbReference type="OrthoDB" id="3393679at2"/>
<dbReference type="EMBL" id="SHLD01000001">
    <property type="protein sequence ID" value="RZU76939.1"/>
    <property type="molecule type" value="Genomic_DNA"/>
</dbReference>
<comment type="caution">
    <text evidence="4">The sequence shown here is derived from an EMBL/GenBank/DDBJ whole genome shotgun (WGS) entry which is preliminary data.</text>
</comment>
<gene>
    <name evidence="4" type="ORF">EV384_5651</name>
</gene>
<keyword evidence="5" id="KW-1185">Reference proteome</keyword>
<feature type="domain" description="AMIN-like" evidence="3">
    <location>
        <begin position="103"/>
        <end position="232"/>
    </location>
</feature>
<organism evidence="4 5">
    <name type="scientific">Micromonospora kangleipakensis</name>
    <dbReference type="NCBI Taxonomy" id="1077942"/>
    <lineage>
        <taxon>Bacteria</taxon>
        <taxon>Bacillati</taxon>
        <taxon>Actinomycetota</taxon>
        <taxon>Actinomycetes</taxon>
        <taxon>Micromonosporales</taxon>
        <taxon>Micromonosporaceae</taxon>
        <taxon>Micromonospora</taxon>
    </lineage>
</organism>
<evidence type="ECO:0000259" key="3">
    <source>
        <dbReference type="Pfam" id="PF24837"/>
    </source>
</evidence>
<feature type="region of interest" description="Disordered" evidence="1">
    <location>
        <begin position="25"/>
        <end position="66"/>
    </location>
</feature>
<name>A0A4Q8BI28_9ACTN</name>
<proteinExistence type="predicted"/>
<dbReference type="InterPro" id="IPR056303">
    <property type="entry name" value="AMIN-like"/>
</dbReference>
<reference evidence="4 5" key="1">
    <citation type="submission" date="2019-02" db="EMBL/GenBank/DDBJ databases">
        <title>Sequencing the genomes of 1000 actinobacteria strains.</title>
        <authorList>
            <person name="Klenk H.-P."/>
        </authorList>
    </citation>
    <scope>NUCLEOTIDE SEQUENCE [LARGE SCALE GENOMIC DNA]</scope>
    <source>
        <strain evidence="4 5">DSM 45612</strain>
    </source>
</reference>
<feature type="region of interest" description="Disordered" evidence="1">
    <location>
        <begin position="214"/>
        <end position="235"/>
    </location>
</feature>
<feature type="signal peptide" evidence="2">
    <location>
        <begin position="1"/>
        <end position="23"/>
    </location>
</feature>
<feature type="chain" id="PRO_5038634632" description="AMIN-like domain-containing protein" evidence="2">
    <location>
        <begin position="24"/>
        <end position="235"/>
    </location>
</feature>